<dbReference type="GO" id="GO:0031901">
    <property type="term" value="C:early endosome membrane"/>
    <property type="evidence" value="ECO:0007669"/>
    <property type="project" value="TreeGrafter"/>
</dbReference>
<feature type="region of interest" description="Disordered" evidence="2">
    <location>
        <begin position="323"/>
        <end position="345"/>
    </location>
</feature>
<dbReference type="EMBL" id="BGZK01003235">
    <property type="protein sequence ID" value="GBO99030.1"/>
    <property type="molecule type" value="Genomic_DNA"/>
</dbReference>
<feature type="region of interest" description="Disordered" evidence="2">
    <location>
        <begin position="278"/>
        <end position="300"/>
    </location>
</feature>
<keyword evidence="1" id="KW-0175">Coiled coil</keyword>
<proteinExistence type="predicted"/>
<feature type="coiled-coil region" evidence="1">
    <location>
        <begin position="488"/>
        <end position="557"/>
    </location>
</feature>
<evidence type="ECO:0000256" key="1">
    <source>
        <dbReference type="SAM" id="Coils"/>
    </source>
</evidence>
<reference evidence="3 4" key="1">
    <citation type="journal article" date="2019" name="Commun. Biol.">
        <title>The bagworm genome reveals a unique fibroin gene that provides high tensile strength.</title>
        <authorList>
            <person name="Kono N."/>
            <person name="Nakamura H."/>
            <person name="Ohtoshi R."/>
            <person name="Tomita M."/>
            <person name="Numata K."/>
            <person name="Arakawa K."/>
        </authorList>
    </citation>
    <scope>NUCLEOTIDE SEQUENCE [LARGE SCALE GENOMIC DNA]</scope>
</reference>
<keyword evidence="4" id="KW-1185">Reference proteome</keyword>
<dbReference type="PANTHER" id="PTHR46465">
    <property type="entry name" value="LATERAL SIGNALING TARGET PROTEIN 2 HOMOLOG"/>
    <property type="match status" value="1"/>
</dbReference>
<sequence length="565" mass="64259">MATADCTTGYLISNTTLGNLLQPQEVPLTDNFIVSDNDLPTSEDCNYNIVCPSKTITNRVHAHSHHHRRPHRQGVDKHTKTSSCEKCAGVSKTYKEDSTIENSKAKSSFGVLDIETPSSSSSLLEDNKSIATSTGRMKFKFFESTDELSNISEVSAAYRHAERLGKNKNTENLLHRLFVCIAGVADQLQTNFAFDLRQILRSVFLMNMSIAEEELEIPEKSKDNELLSLERLKMMSYRKVLVQVKVFIRQKSHEGNKAYRHSTGTTVTTIALTTNDPNAVTSNQRQQIERSRSLDNQDCPITISAQTNPQQQLRQHHHVFRNRYNSTGSNSTSISSSENSSPVCERSAIATNRRVSNINVNSRQQQEQEQQQLTATSSVLLSPPAWIPDQKRLVLNEANSKLMAKTAEYDRLKIVAENQKSEILLQAKQLEKNEDDIAGLNKEQKELDELIKSLRLEDKIKSNTIIQLNNKNQNNSLEKDLLNSVHKFEDLRRLKDNMQRERDTLRSDIIKLNNQIADLRHTIMMQNNNIDNLRLDINKLNVRLDEAKINIGKAEKRTRRNGPRS</sequence>
<accession>A0A4C1SD54</accession>
<dbReference type="PANTHER" id="PTHR46465:SF2">
    <property type="entry name" value="LATERAL SIGNALING TARGET PROTEIN 2 HOMOLOG"/>
    <property type="match status" value="1"/>
</dbReference>
<comment type="caution">
    <text evidence="3">The sequence shown here is derived from an EMBL/GenBank/DDBJ whole genome shotgun (WGS) entry which is preliminary data.</text>
</comment>
<evidence type="ECO:0000256" key="2">
    <source>
        <dbReference type="SAM" id="MobiDB-lite"/>
    </source>
</evidence>
<name>A0A4C1SD54_EUMVA</name>
<dbReference type="OrthoDB" id="10018316at2759"/>
<feature type="compositionally biased region" description="Low complexity" evidence="2">
    <location>
        <begin position="325"/>
        <end position="341"/>
    </location>
</feature>
<dbReference type="AlphaFoldDB" id="A0A4C1SD54"/>
<gene>
    <name evidence="3" type="ORF">EVAR_103823_1</name>
</gene>
<feature type="coiled-coil region" evidence="1">
    <location>
        <begin position="395"/>
        <end position="457"/>
    </location>
</feature>
<evidence type="ECO:0000313" key="4">
    <source>
        <dbReference type="Proteomes" id="UP000299102"/>
    </source>
</evidence>
<evidence type="ECO:0000313" key="3">
    <source>
        <dbReference type="EMBL" id="GBO99030.1"/>
    </source>
</evidence>
<protein>
    <submittedName>
        <fullName evidence="3">Lateral signaling target protein 2 homolog</fullName>
    </submittedName>
</protein>
<feature type="compositionally biased region" description="Basic residues" evidence="2">
    <location>
        <begin position="61"/>
        <end position="72"/>
    </location>
</feature>
<dbReference type="Proteomes" id="UP000299102">
    <property type="component" value="Unassembled WGS sequence"/>
</dbReference>
<feature type="region of interest" description="Disordered" evidence="2">
    <location>
        <begin position="61"/>
        <end position="80"/>
    </location>
</feature>
<dbReference type="InterPro" id="IPR051118">
    <property type="entry name" value="LST-2"/>
</dbReference>
<organism evidence="3 4">
    <name type="scientific">Eumeta variegata</name>
    <name type="common">Bagworm moth</name>
    <name type="synonym">Eumeta japonica</name>
    <dbReference type="NCBI Taxonomy" id="151549"/>
    <lineage>
        <taxon>Eukaryota</taxon>
        <taxon>Metazoa</taxon>
        <taxon>Ecdysozoa</taxon>
        <taxon>Arthropoda</taxon>
        <taxon>Hexapoda</taxon>
        <taxon>Insecta</taxon>
        <taxon>Pterygota</taxon>
        <taxon>Neoptera</taxon>
        <taxon>Endopterygota</taxon>
        <taxon>Lepidoptera</taxon>
        <taxon>Glossata</taxon>
        <taxon>Ditrysia</taxon>
        <taxon>Tineoidea</taxon>
        <taxon>Psychidae</taxon>
        <taxon>Oiketicinae</taxon>
        <taxon>Eumeta</taxon>
    </lineage>
</organism>